<dbReference type="SUPFAM" id="SSF50969">
    <property type="entry name" value="YVTN repeat-like/Quinoprotein amine dehydrogenase"/>
    <property type="match status" value="1"/>
</dbReference>
<comment type="caution">
    <text evidence="2">The sequence shown here is derived from an EMBL/GenBank/DDBJ whole genome shotgun (WGS) entry which is preliminary data.</text>
</comment>
<feature type="signal peptide" evidence="1">
    <location>
        <begin position="1"/>
        <end position="27"/>
    </location>
</feature>
<name>A0A9W6HKD7_9MICO</name>
<accession>A0A9W6HKD7</accession>
<dbReference type="InterPro" id="IPR011044">
    <property type="entry name" value="Quino_amine_DH_bsu"/>
</dbReference>
<gene>
    <name evidence="2" type="ORF">GCM10017591_00900</name>
</gene>
<organism evidence="2 3">
    <name type="scientific">Microbacterium dextranolyticum</name>
    <dbReference type="NCBI Taxonomy" id="36806"/>
    <lineage>
        <taxon>Bacteria</taxon>
        <taxon>Bacillati</taxon>
        <taxon>Actinomycetota</taxon>
        <taxon>Actinomycetes</taxon>
        <taxon>Micrococcales</taxon>
        <taxon>Microbacteriaceae</taxon>
        <taxon>Microbacterium</taxon>
    </lineage>
</organism>
<reference evidence="2" key="2">
    <citation type="submission" date="2023-01" db="EMBL/GenBank/DDBJ databases">
        <authorList>
            <person name="Sun Q."/>
            <person name="Evtushenko L."/>
        </authorList>
    </citation>
    <scope>NUCLEOTIDE SEQUENCE</scope>
    <source>
        <strain evidence="2">VKM Ac-1940</strain>
    </source>
</reference>
<evidence type="ECO:0000256" key="1">
    <source>
        <dbReference type="SAM" id="SignalP"/>
    </source>
</evidence>
<keyword evidence="3" id="KW-1185">Reference proteome</keyword>
<protein>
    <submittedName>
        <fullName evidence="2">Lipoprotein</fullName>
    </submittedName>
</protein>
<keyword evidence="1" id="KW-0732">Signal</keyword>
<dbReference type="AlphaFoldDB" id="A0A9W6HKD7"/>
<evidence type="ECO:0000313" key="2">
    <source>
        <dbReference type="EMBL" id="GLJ94029.1"/>
    </source>
</evidence>
<sequence length="421" mass="42874">MPSRPSAPSTLFALALAALVLSGCAGGAPSHDEASAPTDAHGARADAVEAAEPQLALTMVTASGAVTQLDLLDESVRTVGTVGAPASTHTDGRYLFVGTGTGVDVVDSGVWTWDHVDHFHYYRAEPRILGTVPGTGAATVATTTQSTSGSTGVFFADSGEAVLVDTEALSRGEVVERFRRAGTPHAGLVVPVGAFALVSEPAEASDTAGTDRGEADRVVVYTEDGRATGRTEQCLKARGTITTRVGAVIGCADGALLATADDAGPTIQRIPYPADVSAPAATAFANREGRPVVAALAGTDAVWLLDTRARAWTLLPAPAPLAAATAVDDQNDHVLALARDGRLFVLDGANGGAVLAETEPLLAAPLGEADPAPVLTVDQHRAYLGGGGQSRVLEIDFADGARIARTFEQAQPLGGFAETGL</sequence>
<dbReference type="Proteomes" id="UP001142291">
    <property type="component" value="Unassembled WGS sequence"/>
</dbReference>
<dbReference type="EMBL" id="BSER01000001">
    <property type="protein sequence ID" value="GLJ94029.1"/>
    <property type="molecule type" value="Genomic_DNA"/>
</dbReference>
<proteinExistence type="predicted"/>
<evidence type="ECO:0000313" key="3">
    <source>
        <dbReference type="Proteomes" id="UP001142291"/>
    </source>
</evidence>
<feature type="chain" id="PRO_5040782740" evidence="1">
    <location>
        <begin position="28"/>
        <end position="421"/>
    </location>
</feature>
<reference evidence="2" key="1">
    <citation type="journal article" date="2014" name="Int. J. Syst. Evol. Microbiol.">
        <title>Complete genome sequence of Corynebacterium casei LMG S-19264T (=DSM 44701T), isolated from a smear-ripened cheese.</title>
        <authorList>
            <consortium name="US DOE Joint Genome Institute (JGI-PGF)"/>
            <person name="Walter F."/>
            <person name="Albersmeier A."/>
            <person name="Kalinowski J."/>
            <person name="Ruckert C."/>
        </authorList>
    </citation>
    <scope>NUCLEOTIDE SEQUENCE</scope>
    <source>
        <strain evidence="2">VKM Ac-1940</strain>
    </source>
</reference>
<dbReference type="PROSITE" id="PS51257">
    <property type="entry name" value="PROKAR_LIPOPROTEIN"/>
    <property type="match status" value="1"/>
</dbReference>
<keyword evidence="2" id="KW-0449">Lipoprotein</keyword>
<dbReference type="RefSeq" id="WP_204962543.1">
    <property type="nucleotide sequence ID" value="NZ_BAAAUR010000002.1"/>
</dbReference>